<reference evidence="1" key="3">
    <citation type="journal article" date="2017" name="Nature">
        <title>Genome sequence of the progenitor of the wheat D genome Aegilops tauschii.</title>
        <authorList>
            <person name="Luo M.C."/>
            <person name="Gu Y.Q."/>
            <person name="Puiu D."/>
            <person name="Wang H."/>
            <person name="Twardziok S.O."/>
            <person name="Deal K.R."/>
            <person name="Huo N."/>
            <person name="Zhu T."/>
            <person name="Wang L."/>
            <person name="Wang Y."/>
            <person name="McGuire P.E."/>
            <person name="Liu S."/>
            <person name="Long H."/>
            <person name="Ramasamy R.K."/>
            <person name="Rodriguez J.C."/>
            <person name="Van S.L."/>
            <person name="Yuan L."/>
            <person name="Wang Z."/>
            <person name="Xia Z."/>
            <person name="Xiao L."/>
            <person name="Anderson O.D."/>
            <person name="Ouyang S."/>
            <person name="Liang Y."/>
            <person name="Zimin A.V."/>
            <person name="Pertea G."/>
            <person name="Qi P."/>
            <person name="Bennetzen J.L."/>
            <person name="Dai X."/>
            <person name="Dawson M.W."/>
            <person name="Muller H.G."/>
            <person name="Kugler K."/>
            <person name="Rivarola-Duarte L."/>
            <person name="Spannagl M."/>
            <person name="Mayer K.F.X."/>
            <person name="Lu F.H."/>
            <person name="Bevan M.W."/>
            <person name="Leroy P."/>
            <person name="Li P."/>
            <person name="You F.M."/>
            <person name="Sun Q."/>
            <person name="Liu Z."/>
            <person name="Lyons E."/>
            <person name="Wicker T."/>
            <person name="Salzberg S.L."/>
            <person name="Devos K.M."/>
            <person name="Dvorak J."/>
        </authorList>
    </citation>
    <scope>NUCLEOTIDE SEQUENCE [LARGE SCALE GENOMIC DNA]</scope>
    <source>
        <strain evidence="1">cv. AL8/78</strain>
    </source>
</reference>
<proteinExistence type="predicted"/>
<dbReference type="EnsemblPlants" id="AET1Gv20362700.5">
    <property type="protein sequence ID" value="AET1Gv20362700.5"/>
    <property type="gene ID" value="AET1Gv20362700"/>
</dbReference>
<sequence>MARMYTVGQELADEVQSKYGFCMSNVNNDFNQTFNFTSDPSFISDCNEQTQGTNNIQASRSATFLVVVCLSLKEYNTSLLLARSTVWSKFSLVFILQKSCPLLHKNNEVRSST</sequence>
<accession>A0A452YBB2</accession>
<reference evidence="2" key="2">
    <citation type="journal article" date="2017" name="Nat. Plants">
        <title>The Aegilops tauschii genome reveals multiple impacts of transposons.</title>
        <authorList>
            <person name="Zhao G."/>
            <person name="Zou C."/>
            <person name="Li K."/>
            <person name="Wang K."/>
            <person name="Li T."/>
            <person name="Gao L."/>
            <person name="Zhang X."/>
            <person name="Wang H."/>
            <person name="Yang Z."/>
            <person name="Liu X."/>
            <person name="Jiang W."/>
            <person name="Mao L."/>
            <person name="Kong X."/>
            <person name="Jiao Y."/>
            <person name="Jia J."/>
        </authorList>
    </citation>
    <scope>NUCLEOTIDE SEQUENCE [LARGE SCALE GENOMIC DNA]</scope>
    <source>
        <strain evidence="2">cv. AL8/78</strain>
    </source>
</reference>
<evidence type="ECO:0000313" key="1">
    <source>
        <dbReference type="EnsemblPlants" id="AET1Gv20362700.5"/>
    </source>
</evidence>
<organism evidence="1 2">
    <name type="scientific">Aegilops tauschii subsp. strangulata</name>
    <name type="common">Goatgrass</name>
    <dbReference type="NCBI Taxonomy" id="200361"/>
    <lineage>
        <taxon>Eukaryota</taxon>
        <taxon>Viridiplantae</taxon>
        <taxon>Streptophyta</taxon>
        <taxon>Embryophyta</taxon>
        <taxon>Tracheophyta</taxon>
        <taxon>Spermatophyta</taxon>
        <taxon>Magnoliopsida</taxon>
        <taxon>Liliopsida</taxon>
        <taxon>Poales</taxon>
        <taxon>Poaceae</taxon>
        <taxon>BOP clade</taxon>
        <taxon>Pooideae</taxon>
        <taxon>Triticodae</taxon>
        <taxon>Triticeae</taxon>
        <taxon>Triticinae</taxon>
        <taxon>Aegilops</taxon>
    </lineage>
</organism>
<reference evidence="1" key="5">
    <citation type="journal article" date="2021" name="G3 (Bethesda)">
        <title>Aegilops tauschii genome assembly Aet v5.0 features greater sequence contiguity and improved annotation.</title>
        <authorList>
            <person name="Wang L."/>
            <person name="Zhu T."/>
            <person name="Rodriguez J.C."/>
            <person name="Deal K.R."/>
            <person name="Dubcovsky J."/>
            <person name="McGuire P.E."/>
            <person name="Lux T."/>
            <person name="Spannagl M."/>
            <person name="Mayer K.F.X."/>
            <person name="Baldrich P."/>
            <person name="Meyers B.C."/>
            <person name="Huo N."/>
            <person name="Gu Y.Q."/>
            <person name="Zhou H."/>
            <person name="Devos K.M."/>
            <person name="Bennetzen J.L."/>
            <person name="Unver T."/>
            <person name="Budak H."/>
            <person name="Gulick P.J."/>
            <person name="Galiba G."/>
            <person name="Kalapos B."/>
            <person name="Nelson D.R."/>
            <person name="Li P."/>
            <person name="You F.M."/>
            <person name="Luo M.C."/>
            <person name="Dvorak J."/>
        </authorList>
    </citation>
    <scope>NUCLEOTIDE SEQUENCE [LARGE SCALE GENOMIC DNA]</scope>
    <source>
        <strain evidence="1">cv. AL8/78</strain>
    </source>
</reference>
<protein>
    <submittedName>
        <fullName evidence="1">Uncharacterized protein</fullName>
    </submittedName>
</protein>
<reference evidence="2" key="1">
    <citation type="journal article" date="2014" name="Science">
        <title>Ancient hybridizations among the ancestral genomes of bread wheat.</title>
        <authorList>
            <consortium name="International Wheat Genome Sequencing Consortium,"/>
            <person name="Marcussen T."/>
            <person name="Sandve S.R."/>
            <person name="Heier L."/>
            <person name="Spannagl M."/>
            <person name="Pfeifer M."/>
            <person name="Jakobsen K.S."/>
            <person name="Wulff B.B."/>
            <person name="Steuernagel B."/>
            <person name="Mayer K.F."/>
            <person name="Olsen O.A."/>
        </authorList>
    </citation>
    <scope>NUCLEOTIDE SEQUENCE [LARGE SCALE GENOMIC DNA]</scope>
    <source>
        <strain evidence="2">cv. AL8/78</strain>
    </source>
</reference>
<reference evidence="1" key="4">
    <citation type="submission" date="2019-03" db="UniProtKB">
        <authorList>
            <consortium name="EnsemblPlants"/>
        </authorList>
    </citation>
    <scope>IDENTIFICATION</scope>
</reference>
<dbReference type="AlphaFoldDB" id="A0A452YBB2"/>
<keyword evidence="2" id="KW-1185">Reference proteome</keyword>
<name>A0A452YBB2_AEGTS</name>
<dbReference type="Proteomes" id="UP000015105">
    <property type="component" value="Chromosome 1D"/>
</dbReference>
<dbReference type="Gramene" id="AET1Gv20362700.5">
    <property type="protein sequence ID" value="AET1Gv20362700.5"/>
    <property type="gene ID" value="AET1Gv20362700"/>
</dbReference>
<evidence type="ECO:0000313" key="2">
    <source>
        <dbReference type="Proteomes" id="UP000015105"/>
    </source>
</evidence>